<evidence type="ECO:0000256" key="4">
    <source>
        <dbReference type="ARBA" id="ARBA00022846"/>
    </source>
</evidence>
<proteinExistence type="predicted"/>
<dbReference type="SUPFAM" id="SSF82185">
    <property type="entry name" value="Histone H3 K4-specific methyltransferase SET7/9 N-terminal domain"/>
    <property type="match status" value="1"/>
</dbReference>
<dbReference type="PANTHER" id="PTHR46437">
    <property type="entry name" value="MORN REPEAT-CONTAINING PROTEIN 5"/>
    <property type="match status" value="1"/>
</dbReference>
<dbReference type="InterPro" id="IPR042814">
    <property type="entry name" value="Morn5"/>
</dbReference>
<dbReference type="InterPro" id="IPR003409">
    <property type="entry name" value="MORN"/>
</dbReference>
<keyword evidence="4" id="KW-0282">Flagellum</keyword>
<evidence type="ECO:0000313" key="7">
    <source>
        <dbReference type="EMBL" id="KAK2871409.1"/>
    </source>
</evidence>
<evidence type="ECO:0000256" key="2">
    <source>
        <dbReference type="ARBA" id="ARBA00016322"/>
    </source>
</evidence>
<keyword evidence="5" id="KW-0969">Cilium</keyword>
<name>A0AA88P304_9TELE</name>
<organism evidence="7 8">
    <name type="scientific">Cirrhinus molitorella</name>
    <name type="common">mud carp</name>
    <dbReference type="NCBI Taxonomy" id="172907"/>
    <lineage>
        <taxon>Eukaryota</taxon>
        <taxon>Metazoa</taxon>
        <taxon>Chordata</taxon>
        <taxon>Craniata</taxon>
        <taxon>Vertebrata</taxon>
        <taxon>Euteleostomi</taxon>
        <taxon>Actinopterygii</taxon>
        <taxon>Neopterygii</taxon>
        <taxon>Teleostei</taxon>
        <taxon>Ostariophysi</taxon>
        <taxon>Cypriniformes</taxon>
        <taxon>Cyprinidae</taxon>
        <taxon>Labeoninae</taxon>
        <taxon>Labeonini</taxon>
        <taxon>Cirrhinus</taxon>
    </lineage>
</organism>
<dbReference type="Pfam" id="PF02493">
    <property type="entry name" value="MORN"/>
    <property type="match status" value="3"/>
</dbReference>
<dbReference type="Proteomes" id="UP001187343">
    <property type="component" value="Unassembled WGS sequence"/>
</dbReference>
<evidence type="ECO:0000256" key="6">
    <source>
        <dbReference type="ARBA" id="ARBA00023273"/>
    </source>
</evidence>
<keyword evidence="8" id="KW-1185">Reference proteome</keyword>
<comment type="subcellular location">
    <subcellularLocation>
        <location evidence="1">Cell projection</location>
        <location evidence="1">Cilium</location>
        <location evidence="1">Flagellum</location>
    </subcellularLocation>
</comment>
<keyword evidence="3" id="KW-0677">Repeat</keyword>
<dbReference type="EMBL" id="JAUYZG010000023">
    <property type="protein sequence ID" value="KAK2871409.1"/>
    <property type="molecule type" value="Genomic_DNA"/>
</dbReference>
<dbReference type="Gene3D" id="2.20.110.10">
    <property type="entry name" value="Histone H3 K4-specific methyltransferase SET7/9 N-terminal domain"/>
    <property type="match status" value="1"/>
</dbReference>
<dbReference type="GO" id="GO:0031514">
    <property type="term" value="C:motile cilium"/>
    <property type="evidence" value="ECO:0007669"/>
    <property type="project" value="UniProtKB-SubCell"/>
</dbReference>
<gene>
    <name evidence="7" type="ORF">Q8A67_023936</name>
</gene>
<evidence type="ECO:0000256" key="3">
    <source>
        <dbReference type="ARBA" id="ARBA00022737"/>
    </source>
</evidence>
<evidence type="ECO:0000256" key="5">
    <source>
        <dbReference type="ARBA" id="ARBA00023069"/>
    </source>
</evidence>
<reference evidence="7" key="1">
    <citation type="submission" date="2023-08" db="EMBL/GenBank/DDBJ databases">
        <title>Chromosome-level Genome Assembly of mud carp (Cirrhinus molitorella).</title>
        <authorList>
            <person name="Liu H."/>
        </authorList>
    </citation>
    <scope>NUCLEOTIDE SEQUENCE</scope>
    <source>
        <strain evidence="7">Prfri</strain>
        <tissue evidence="7">Muscle</tissue>
    </source>
</reference>
<comment type="caution">
    <text evidence="7">The sequence shown here is derived from an EMBL/GenBank/DDBJ whole genome shotgun (WGS) entry which is preliminary data.</text>
</comment>
<sequence length="306" mass="34122">MEFMGSSYDGDYNNSRMEGTGEYTLPTHTRYAGEIKDGMFHGTGVLHFPNGSKYEGTWEKGISIEGKYTFSDGLEYKEMDWDYCDGKDRRFYSERCNGLKPAGKSQLTDRDPPRAIPDCCYDSGDGFYDPSTRVVKDYEGNFLRNAVASLQDGGSQRAQTPKRQAKRNHVPCGRMFLGGEERGTSPTTAVGQRNSRIQEVGMMGVAILGSSSPGWTGRPAEMPRLQANSEAGWRAREKQMGGSPEESQLTGHLKSGRVGYYKQRLLAYLVGLPFEVGTRQSLYHMSCSAPVDQRQLRLQSKHTKAQ</sequence>
<keyword evidence="6" id="KW-0966">Cell projection</keyword>
<accession>A0AA88P304</accession>
<protein>
    <recommendedName>
        <fullName evidence="2">MORN repeat-containing protein 5</fullName>
    </recommendedName>
</protein>
<dbReference type="SMART" id="SM00698">
    <property type="entry name" value="MORN"/>
    <property type="match status" value="3"/>
</dbReference>
<dbReference type="PANTHER" id="PTHR46437:SF1">
    <property type="entry name" value="MORN REPEAT-CONTAINING PROTEIN 5"/>
    <property type="match status" value="1"/>
</dbReference>
<evidence type="ECO:0000256" key="1">
    <source>
        <dbReference type="ARBA" id="ARBA00004230"/>
    </source>
</evidence>
<evidence type="ECO:0000313" key="8">
    <source>
        <dbReference type="Proteomes" id="UP001187343"/>
    </source>
</evidence>
<dbReference type="AlphaFoldDB" id="A0AA88P304"/>